<dbReference type="STRING" id="1921764.BSR28_04910"/>
<dbReference type="OrthoDB" id="9804819at2"/>
<feature type="region of interest" description="Disordered" evidence="3">
    <location>
        <begin position="249"/>
        <end position="281"/>
    </location>
</feature>
<dbReference type="SMART" id="SM00382">
    <property type="entry name" value="AAA"/>
    <property type="match status" value="1"/>
</dbReference>
<dbReference type="InterPro" id="IPR003593">
    <property type="entry name" value="AAA+_ATPase"/>
</dbReference>
<dbReference type="InterPro" id="IPR017871">
    <property type="entry name" value="ABC_transporter-like_CS"/>
</dbReference>
<keyword evidence="2" id="KW-0067">ATP-binding</keyword>
<evidence type="ECO:0000313" key="5">
    <source>
        <dbReference type="EMBL" id="OKL46628.1"/>
    </source>
</evidence>
<dbReference type="InterPro" id="IPR003439">
    <property type="entry name" value="ABC_transporter-like_ATP-bd"/>
</dbReference>
<name>A0A1Q5PK87_9ACTO</name>
<dbReference type="AlphaFoldDB" id="A0A1Q5PK87"/>
<evidence type="ECO:0000256" key="2">
    <source>
        <dbReference type="ARBA" id="ARBA00022840"/>
    </source>
</evidence>
<dbReference type="EMBL" id="MQSV01000005">
    <property type="protein sequence ID" value="OKL46628.1"/>
    <property type="molecule type" value="Genomic_DNA"/>
</dbReference>
<evidence type="ECO:0000259" key="4">
    <source>
        <dbReference type="PROSITE" id="PS50893"/>
    </source>
</evidence>
<dbReference type="Gene3D" id="3.40.50.300">
    <property type="entry name" value="P-loop containing nucleotide triphosphate hydrolases"/>
    <property type="match status" value="1"/>
</dbReference>
<dbReference type="InterPro" id="IPR027417">
    <property type="entry name" value="P-loop_NTPase"/>
</dbReference>
<evidence type="ECO:0000256" key="3">
    <source>
        <dbReference type="SAM" id="MobiDB-lite"/>
    </source>
</evidence>
<dbReference type="PANTHER" id="PTHR43038">
    <property type="entry name" value="ATP-BINDING CASSETTE, SUB-FAMILY H, MEMBER 1"/>
    <property type="match status" value="1"/>
</dbReference>
<feature type="compositionally biased region" description="Polar residues" evidence="3">
    <location>
        <begin position="265"/>
        <end position="281"/>
    </location>
</feature>
<evidence type="ECO:0000313" key="6">
    <source>
        <dbReference type="Proteomes" id="UP000186785"/>
    </source>
</evidence>
<organism evidence="5 6">
    <name type="scientific">Boudabousia liubingyangii</name>
    <dbReference type="NCBI Taxonomy" id="1921764"/>
    <lineage>
        <taxon>Bacteria</taxon>
        <taxon>Bacillati</taxon>
        <taxon>Actinomycetota</taxon>
        <taxon>Actinomycetes</taxon>
        <taxon>Actinomycetales</taxon>
        <taxon>Actinomycetaceae</taxon>
        <taxon>Boudabousia</taxon>
    </lineage>
</organism>
<proteinExistence type="predicted"/>
<keyword evidence="1" id="KW-0547">Nucleotide-binding</keyword>
<dbReference type="PROSITE" id="PS00211">
    <property type="entry name" value="ABC_TRANSPORTER_1"/>
    <property type="match status" value="1"/>
</dbReference>
<dbReference type="PANTHER" id="PTHR43038:SF3">
    <property type="entry name" value="ABC TRANSPORTER G FAMILY MEMBER 20 ISOFORM X1"/>
    <property type="match status" value="1"/>
</dbReference>
<gene>
    <name evidence="5" type="ORF">BSR29_07355</name>
</gene>
<protein>
    <recommendedName>
        <fullName evidence="4">ABC transporter domain-containing protein</fullName>
    </recommendedName>
</protein>
<dbReference type="Proteomes" id="UP000186785">
    <property type="component" value="Unassembled WGS sequence"/>
</dbReference>
<dbReference type="CDD" id="cd03230">
    <property type="entry name" value="ABC_DR_subfamily_A"/>
    <property type="match status" value="1"/>
</dbReference>
<dbReference type="Pfam" id="PF00005">
    <property type="entry name" value="ABC_tran"/>
    <property type="match status" value="1"/>
</dbReference>
<dbReference type="GO" id="GO:0005524">
    <property type="term" value="F:ATP binding"/>
    <property type="evidence" value="ECO:0007669"/>
    <property type="project" value="UniProtKB-KW"/>
</dbReference>
<comment type="caution">
    <text evidence="5">The sequence shown here is derived from an EMBL/GenBank/DDBJ whole genome shotgun (WGS) entry which is preliminary data.</text>
</comment>
<dbReference type="PROSITE" id="PS50893">
    <property type="entry name" value="ABC_TRANSPORTER_2"/>
    <property type="match status" value="1"/>
</dbReference>
<dbReference type="RefSeq" id="WP_073709652.1">
    <property type="nucleotide sequence ID" value="NZ_MQSV01000005.1"/>
</dbReference>
<dbReference type="GO" id="GO:0016887">
    <property type="term" value="F:ATP hydrolysis activity"/>
    <property type="evidence" value="ECO:0007669"/>
    <property type="project" value="InterPro"/>
</dbReference>
<dbReference type="SUPFAM" id="SSF52540">
    <property type="entry name" value="P-loop containing nucleoside triphosphate hydrolases"/>
    <property type="match status" value="1"/>
</dbReference>
<accession>A0A1Q5PK87</accession>
<evidence type="ECO:0000256" key="1">
    <source>
        <dbReference type="ARBA" id="ARBA00022741"/>
    </source>
</evidence>
<feature type="domain" description="ABC transporter" evidence="4">
    <location>
        <begin position="10"/>
        <end position="237"/>
    </location>
</feature>
<reference evidence="5 6" key="1">
    <citation type="submission" date="2016-11" db="EMBL/GenBank/DDBJ databases">
        <title>Actinomyces gypaetusis sp. nov. isolated from the vulture Gypaetus barbatus in Qinghai Tibet Plateau China.</title>
        <authorList>
            <person name="Meng X."/>
        </authorList>
    </citation>
    <scope>NUCLEOTIDE SEQUENCE [LARGE SCALE GENOMIC DNA]</scope>
    <source>
        <strain evidence="5 6">VUL4_2</strain>
    </source>
</reference>
<keyword evidence="6" id="KW-1185">Reference proteome</keyword>
<sequence length="281" mass="30484">MNTKAETLALEMRDVTKVFPTKNGPLTAVNHLNLEVPAGQKVALLGSNGAGKSTSFEMILDLLPMTSGQIRIFGQSPKQAQAQRLIGSLLQSGGLLPNWTVKETLTALAALTGNESRVPDVTKAAGIEQFLSQRIRSCSGGQIQRLRLALALINQGKLLILDEPTAGMDPHARRDFWQQINNANQDGRTVIYATHFLDEAAHYADRILVMHRGLLLADGTHQELLSQTGTKTLEEAFFALTDRAEEHLKNQAEKQLTEVEGEPAETQTSAASLPAEGTQNA</sequence>